<comment type="similarity">
    <text evidence="1">Belongs to the UPF0162 family.</text>
</comment>
<dbReference type="AlphaFoldDB" id="A0A2U0SKB1"/>
<dbReference type="Proteomes" id="UP000245909">
    <property type="component" value="Unassembled WGS sequence"/>
</dbReference>
<dbReference type="PANTHER" id="PTHR31350:SF21">
    <property type="entry name" value="F-BOX ONLY PROTEIN 21"/>
    <property type="match status" value="1"/>
</dbReference>
<protein>
    <submittedName>
        <fullName evidence="3">Regulator of sirC expression with transglutaminase-like and TPR domain</fullName>
    </submittedName>
</protein>
<dbReference type="OrthoDB" id="232498at2"/>
<name>A0A2U0SKB1_9PAST</name>
<dbReference type="RefSeq" id="WP_116632518.1">
    <property type="nucleotide sequence ID" value="NZ_QENU01000021.1"/>
</dbReference>
<feature type="domain" description="Protein SirB1 N-terminal" evidence="2">
    <location>
        <begin position="32"/>
        <end position="178"/>
    </location>
</feature>
<dbReference type="PANTHER" id="PTHR31350">
    <property type="entry name" value="SI:DKEY-261L7.2"/>
    <property type="match status" value="1"/>
</dbReference>
<dbReference type="EMBL" id="QENU01000021">
    <property type="protein sequence ID" value="PVX31772.1"/>
    <property type="molecule type" value="Genomic_DNA"/>
</dbReference>
<evidence type="ECO:0000313" key="3">
    <source>
        <dbReference type="EMBL" id="PVX31772.1"/>
    </source>
</evidence>
<accession>A0A2U0SKB1</accession>
<sequence>MKYDKQALYLEIEKFYLITTEDEGDDLRTIRSLMGGLVRKARKSLAGEEDTKGKIHKLLQLMYGEWGFHCDRNTYFYAKNLYLGNVLRSKQGMPVTLGCILLYLADKLDLPIFPVLFPTQLILRADVDNETAFIDPWNGEYLSQQELEKLYQGAFGFGAQIPPKELEIAEPKELTERFAQLAKNSLIREQLNDAAFKYITSRLNTMEWLIENGISNGTDVEQVEKDEAYEYRDRGLVLAQMGAYQAAINDLHYFVEKYPEDPTALMLQDQLPEMEEHLYVDLLH</sequence>
<comment type="caution">
    <text evidence="3">The sequence shown here is derived from an EMBL/GenBank/DDBJ whole genome shotgun (WGS) entry which is preliminary data.</text>
</comment>
<evidence type="ECO:0000256" key="1">
    <source>
        <dbReference type="ARBA" id="ARBA00007100"/>
    </source>
</evidence>
<evidence type="ECO:0000259" key="2">
    <source>
        <dbReference type="Pfam" id="PF13369"/>
    </source>
</evidence>
<dbReference type="Pfam" id="PF13369">
    <property type="entry name" value="Transglut_core2"/>
    <property type="match status" value="1"/>
</dbReference>
<reference evidence="3 4" key="1">
    <citation type="submission" date="2018-05" db="EMBL/GenBank/DDBJ databases">
        <title>Genomic Encyclopedia of Type Strains, Phase IV (KMG-IV): sequencing the most valuable type-strain genomes for metagenomic binning, comparative biology and taxonomic classification.</title>
        <authorList>
            <person name="Goeker M."/>
        </authorList>
    </citation>
    <scope>NUCLEOTIDE SEQUENCE [LARGE SCALE GENOMIC DNA]</scope>
    <source>
        <strain evidence="3 4">DSM 22999</strain>
    </source>
</reference>
<organism evidence="3 4">
    <name type="scientific">Alitibacter langaaensis DSM 22999</name>
    <dbReference type="NCBI Taxonomy" id="1122935"/>
    <lineage>
        <taxon>Bacteria</taxon>
        <taxon>Pseudomonadati</taxon>
        <taxon>Pseudomonadota</taxon>
        <taxon>Gammaproteobacteria</taxon>
        <taxon>Pasteurellales</taxon>
        <taxon>Pasteurellaceae</taxon>
        <taxon>Alitibacter</taxon>
    </lineage>
</organism>
<gene>
    <name evidence="3" type="ORF">C8D76_12118</name>
</gene>
<keyword evidence="4" id="KW-1185">Reference proteome</keyword>
<dbReference type="InterPro" id="IPR032698">
    <property type="entry name" value="SirB1_N"/>
</dbReference>
<evidence type="ECO:0000313" key="4">
    <source>
        <dbReference type="Proteomes" id="UP000245909"/>
    </source>
</evidence>
<dbReference type="Pfam" id="PF13371">
    <property type="entry name" value="TPR_9"/>
    <property type="match status" value="1"/>
</dbReference>
<proteinExistence type="inferred from homology"/>